<keyword evidence="2" id="KW-1185">Reference proteome</keyword>
<dbReference type="AlphaFoldDB" id="A0A1V0N403"/>
<gene>
    <name evidence="1" type="ORF">FAD_0950</name>
</gene>
<evidence type="ECO:0000313" key="1">
    <source>
        <dbReference type="EMBL" id="ARD84834.1"/>
    </source>
</evidence>
<dbReference type="STRING" id="74969.FAD_0950"/>
<accession>A0A1V0N403</accession>
<sequence length="54" mass="6460">MEKLTEYDEITTECYVKNRKNGIFKLRAFCMENSRPVVISVPEHYNFVMEVNNE</sequence>
<dbReference type="Proteomes" id="UP000192050">
    <property type="component" value="Chromosome"/>
</dbReference>
<evidence type="ECO:0000313" key="2">
    <source>
        <dbReference type="Proteomes" id="UP000192050"/>
    </source>
</evidence>
<protein>
    <submittedName>
        <fullName evidence="1">Uncharacterized protein</fullName>
    </submittedName>
</protein>
<dbReference type="EMBL" id="CP015363">
    <property type="protein sequence ID" value="ARD84834.1"/>
    <property type="molecule type" value="Genomic_DNA"/>
</dbReference>
<name>A0A1V0N403_9ARCH</name>
<organism evidence="1 2">
    <name type="scientific">Ferroplasma acidiphilum</name>
    <dbReference type="NCBI Taxonomy" id="74969"/>
    <lineage>
        <taxon>Archaea</taxon>
        <taxon>Methanobacteriati</taxon>
        <taxon>Thermoplasmatota</taxon>
        <taxon>Thermoplasmata</taxon>
        <taxon>Thermoplasmatales</taxon>
        <taxon>Ferroplasmaceae</taxon>
        <taxon>Ferroplasma</taxon>
    </lineage>
</organism>
<reference evidence="1 2" key="1">
    <citation type="submission" date="2011-10" db="EMBL/GenBank/DDBJ databases">
        <title>Metabolic and evolutionary patterns in the extreme acidophile Ferroplasma acidiphilum.</title>
        <authorList>
            <person name="Golyshina O.V."/>
            <person name="Kozyavkin S.A."/>
            <person name="Tatusov R.L."/>
            <person name="Slesarev A.I."/>
            <person name="Golyshin P.N."/>
        </authorList>
    </citation>
    <scope>NUCLEOTIDE SEQUENCE [LARGE SCALE GENOMIC DNA]</scope>
    <source>
        <strain evidence="2">Y</strain>
    </source>
</reference>
<dbReference type="KEGG" id="fai:FAD_0950"/>
<proteinExistence type="predicted"/>